<dbReference type="InterPro" id="IPR036305">
    <property type="entry name" value="RGS_sf"/>
</dbReference>
<dbReference type="Pfam" id="PF00615">
    <property type="entry name" value="RGS"/>
    <property type="match status" value="2"/>
</dbReference>
<accession>A0AAV5SWP9</accession>
<dbReference type="PRINTS" id="PR01301">
    <property type="entry name" value="RGSPROTEIN"/>
</dbReference>
<evidence type="ECO:0000313" key="4">
    <source>
        <dbReference type="Proteomes" id="UP001432027"/>
    </source>
</evidence>
<protein>
    <recommendedName>
        <fullName evidence="2">RGS domain-containing protein</fullName>
    </recommendedName>
</protein>
<feature type="compositionally biased region" description="Basic and acidic residues" evidence="1">
    <location>
        <begin position="1"/>
        <end position="11"/>
    </location>
</feature>
<dbReference type="AlphaFoldDB" id="A0AAV5SWP9"/>
<feature type="region of interest" description="Disordered" evidence="1">
    <location>
        <begin position="1"/>
        <end position="73"/>
    </location>
</feature>
<evidence type="ECO:0000256" key="1">
    <source>
        <dbReference type="SAM" id="MobiDB-lite"/>
    </source>
</evidence>
<gene>
    <name evidence="3" type="ORF">PENTCL1PPCAC_8967</name>
</gene>
<reference evidence="3" key="1">
    <citation type="submission" date="2023-10" db="EMBL/GenBank/DDBJ databases">
        <title>Genome assembly of Pristionchus species.</title>
        <authorList>
            <person name="Yoshida K."/>
            <person name="Sommer R.J."/>
        </authorList>
    </citation>
    <scope>NUCLEOTIDE SEQUENCE</scope>
    <source>
        <strain evidence="3">RS0144</strain>
    </source>
</reference>
<keyword evidence="4" id="KW-1185">Reference proteome</keyword>
<feature type="region of interest" description="Disordered" evidence="1">
    <location>
        <begin position="103"/>
        <end position="157"/>
    </location>
</feature>
<feature type="domain" description="RGS" evidence="2">
    <location>
        <begin position="331"/>
        <end position="449"/>
    </location>
</feature>
<name>A0AAV5SWP9_9BILA</name>
<dbReference type="SUPFAM" id="SSF48097">
    <property type="entry name" value="Regulator of G-protein signaling, RGS"/>
    <property type="match status" value="2"/>
</dbReference>
<dbReference type="InterPro" id="IPR016137">
    <property type="entry name" value="RGS"/>
</dbReference>
<evidence type="ECO:0000259" key="2">
    <source>
        <dbReference type="PROSITE" id="PS50132"/>
    </source>
</evidence>
<dbReference type="Proteomes" id="UP001432027">
    <property type="component" value="Unassembled WGS sequence"/>
</dbReference>
<dbReference type="EMBL" id="BTSX01000002">
    <property type="protein sequence ID" value="GMS86792.1"/>
    <property type="molecule type" value="Genomic_DNA"/>
</dbReference>
<organism evidence="3 4">
    <name type="scientific">Pristionchus entomophagus</name>
    <dbReference type="NCBI Taxonomy" id="358040"/>
    <lineage>
        <taxon>Eukaryota</taxon>
        <taxon>Metazoa</taxon>
        <taxon>Ecdysozoa</taxon>
        <taxon>Nematoda</taxon>
        <taxon>Chromadorea</taxon>
        <taxon>Rhabditida</taxon>
        <taxon>Rhabditina</taxon>
        <taxon>Diplogasteromorpha</taxon>
        <taxon>Diplogasteroidea</taxon>
        <taxon>Neodiplogasteridae</taxon>
        <taxon>Pristionchus</taxon>
    </lineage>
</organism>
<dbReference type="PANTHER" id="PTHR10845">
    <property type="entry name" value="REGULATOR OF G PROTEIN SIGNALING"/>
    <property type="match status" value="1"/>
</dbReference>
<evidence type="ECO:0000313" key="3">
    <source>
        <dbReference type="EMBL" id="GMS86792.1"/>
    </source>
</evidence>
<feature type="compositionally biased region" description="Basic residues" evidence="1">
    <location>
        <begin position="40"/>
        <end position="50"/>
    </location>
</feature>
<feature type="compositionally biased region" description="Low complexity" evidence="1">
    <location>
        <begin position="103"/>
        <end position="153"/>
    </location>
</feature>
<feature type="domain" description="RGS" evidence="2">
    <location>
        <begin position="203"/>
        <end position="316"/>
    </location>
</feature>
<dbReference type="PANTHER" id="PTHR10845:SF235">
    <property type="entry name" value="REGULATOR OF G-PROTEIN SIGNALING RGS-3"/>
    <property type="match status" value="1"/>
</dbReference>
<dbReference type="CDD" id="cd07440">
    <property type="entry name" value="RGS"/>
    <property type="match status" value="2"/>
</dbReference>
<proteinExistence type="predicted"/>
<comment type="caution">
    <text evidence="3">The sequence shown here is derived from an EMBL/GenBank/DDBJ whole genome shotgun (WGS) entry which is preliminary data.</text>
</comment>
<dbReference type="Gene3D" id="1.10.167.10">
    <property type="entry name" value="Regulator of G-protein Signalling 4, domain 2"/>
    <property type="match status" value="2"/>
</dbReference>
<dbReference type="SMART" id="SM00315">
    <property type="entry name" value="RGS"/>
    <property type="match status" value="2"/>
</dbReference>
<feature type="non-terminal residue" evidence="3">
    <location>
        <position position="1"/>
    </location>
</feature>
<sequence length="454" mass="51595">LSLLPSRDRSTADSSSQNARAHENWPAFTPAFADLEKSTNRKLRLRSSSRKSREGRMWRHFKTTPTTEISIPEDLADCAEEELDFELEDPLKGAENLIISIEQSSRSGSGSSVGARSEARLSPNPSVRSRGSRSPSPTPVRVAPRATTTAPITREARDNMVEQMNKEMASMFDATQKKARPEPELPSPDGCEYPRAAAWSAGQLAAVLSDEKGRQLFRCFLWKCLAEENLNFLEASERLRKMKSSEEKKNFAQEIIDNYAVLINLSAPSMAAIRRSAQSDDIDMEDWAPAIKEVRRLLENDQFPRFRRSEIYLEYLELILPRSYADKWATSFEALLGNAVGRHHFRRFLKSIRAEENLRFWDAVVEFRAARAKASMIAQAKDIIAVFLKEGGESEVFLPFGCKQLIDTKVAEDKIDIGLFDEATKHIEQVLRNDPYVRFLQSEEYYSLCDKLTR</sequence>
<dbReference type="PROSITE" id="PS50132">
    <property type="entry name" value="RGS"/>
    <property type="match status" value="2"/>
</dbReference>
<dbReference type="InterPro" id="IPR044926">
    <property type="entry name" value="RGS_subdomain_2"/>
</dbReference>